<keyword evidence="2" id="KW-1185">Reference proteome</keyword>
<sequence>MNAIVPDQILDKMICSKCSKYLSVLPVRIYSKGEKKCGRCIKKDDQGVPLQVNTKFHMMQFKCSNRYEGCTALLLPKEVRKHEVKCVSKYSDTCPLCPKSSKMAPYVMLEHFKNRYGHYVLKEPIFEINTTIDSNNYYLYVTNNMIFMLNVSVDTAQDKIVLDNKLMESERTAKTINQQFRIQDITTELKPCKTTLDGSFVLPMEQIKKQENILCELILKFDVSKSCEAEQNKHKLNHNCDYYKSHYYRKLHLSEEIKKLMPNCKLSACEMFIADGDITYILFCSFCGGDLYPNPYYKYKSCLVPTAGCSSCKNYVKTPCSKGHSVRRCLRNKQDQATFRAYCKWNCGQYFNYSELPIHEVDCISRDPIANCPVQNCPAGSFKNFSELREHFQIHKNTSLNPYYDNQIWFGNIQEKELLYIFQDHVTVVFSRGNESIKLTNVIQNDECKLKIFVNEKQIVLKQRINFCYDDLINFRVLEEHNVTCNDVNV</sequence>
<dbReference type="PANTHER" id="PTHR45877:SF2">
    <property type="entry name" value="E3 UBIQUITIN-PROTEIN LIGASE SINA-RELATED"/>
    <property type="match status" value="1"/>
</dbReference>
<dbReference type="GO" id="GO:0031624">
    <property type="term" value="F:ubiquitin conjugating enzyme binding"/>
    <property type="evidence" value="ECO:0007669"/>
    <property type="project" value="TreeGrafter"/>
</dbReference>
<reference evidence="1" key="1">
    <citation type="submission" date="2021-12" db="EMBL/GenBank/DDBJ databases">
        <authorList>
            <person name="King R."/>
        </authorList>
    </citation>
    <scope>NUCLEOTIDE SEQUENCE</scope>
</reference>
<protein>
    <submittedName>
        <fullName evidence="1">Uncharacterized protein</fullName>
    </submittedName>
</protein>
<dbReference type="GO" id="GO:0005737">
    <property type="term" value="C:cytoplasm"/>
    <property type="evidence" value="ECO:0007669"/>
    <property type="project" value="TreeGrafter"/>
</dbReference>
<accession>A0A9P0AU90</accession>
<dbReference type="PANTHER" id="PTHR45877">
    <property type="entry name" value="E3 UBIQUITIN-PROTEIN LIGASE SIAH2"/>
    <property type="match status" value="1"/>
</dbReference>
<gene>
    <name evidence="1" type="ORF">MELIAE_LOCUS1899</name>
</gene>
<dbReference type="InterPro" id="IPR004162">
    <property type="entry name" value="SINA-like_animal"/>
</dbReference>
<dbReference type="GO" id="GO:0043161">
    <property type="term" value="P:proteasome-mediated ubiquitin-dependent protein catabolic process"/>
    <property type="evidence" value="ECO:0007669"/>
    <property type="project" value="TreeGrafter"/>
</dbReference>
<evidence type="ECO:0000313" key="2">
    <source>
        <dbReference type="Proteomes" id="UP001154078"/>
    </source>
</evidence>
<organism evidence="1 2">
    <name type="scientific">Brassicogethes aeneus</name>
    <name type="common">Rape pollen beetle</name>
    <name type="synonym">Meligethes aeneus</name>
    <dbReference type="NCBI Taxonomy" id="1431903"/>
    <lineage>
        <taxon>Eukaryota</taxon>
        <taxon>Metazoa</taxon>
        <taxon>Ecdysozoa</taxon>
        <taxon>Arthropoda</taxon>
        <taxon>Hexapoda</taxon>
        <taxon>Insecta</taxon>
        <taxon>Pterygota</taxon>
        <taxon>Neoptera</taxon>
        <taxon>Endopterygota</taxon>
        <taxon>Coleoptera</taxon>
        <taxon>Polyphaga</taxon>
        <taxon>Cucujiformia</taxon>
        <taxon>Nitidulidae</taxon>
        <taxon>Meligethinae</taxon>
        <taxon>Brassicogethes</taxon>
    </lineage>
</organism>
<name>A0A9P0AU90_BRAAE</name>
<dbReference type="AlphaFoldDB" id="A0A9P0AU90"/>
<proteinExistence type="predicted"/>
<dbReference type="GO" id="GO:0061630">
    <property type="term" value="F:ubiquitin protein ligase activity"/>
    <property type="evidence" value="ECO:0007669"/>
    <property type="project" value="TreeGrafter"/>
</dbReference>
<dbReference type="Proteomes" id="UP001154078">
    <property type="component" value="Chromosome 1"/>
</dbReference>
<dbReference type="EMBL" id="OV121132">
    <property type="protein sequence ID" value="CAH0548041.1"/>
    <property type="molecule type" value="Genomic_DNA"/>
</dbReference>
<evidence type="ECO:0000313" key="1">
    <source>
        <dbReference type="EMBL" id="CAH0548041.1"/>
    </source>
</evidence>
<dbReference type="OrthoDB" id="6772184at2759"/>